<dbReference type="EMBL" id="CP019481">
    <property type="protein sequence ID" value="UQC91445.1"/>
    <property type="molecule type" value="Genomic_DNA"/>
</dbReference>
<name>A0A9Q8WQP0_9PEZI</name>
<proteinExistence type="predicted"/>
<accession>A0A9Q8WQP0</accession>
<dbReference type="KEGG" id="clup:CLUP02_16980"/>
<evidence type="ECO:0000313" key="2">
    <source>
        <dbReference type="Proteomes" id="UP000830671"/>
    </source>
</evidence>
<reference evidence="1" key="1">
    <citation type="journal article" date="2021" name="Mol. Plant Microbe Interact.">
        <title>Complete Genome Sequence of the Plant-Pathogenic Fungus Colletotrichum lupini.</title>
        <authorList>
            <person name="Baroncelli R."/>
            <person name="Pensec F."/>
            <person name="Da Lio D."/>
            <person name="Boufleur T."/>
            <person name="Vicente I."/>
            <person name="Sarrocco S."/>
            <person name="Picot A."/>
            <person name="Baraldi E."/>
            <person name="Sukno S."/>
            <person name="Thon M."/>
            <person name="Le Floch G."/>
        </authorList>
    </citation>
    <scope>NUCLEOTIDE SEQUENCE</scope>
    <source>
        <strain evidence="1">IMI 504893</strain>
    </source>
</reference>
<feature type="non-terminal residue" evidence="1">
    <location>
        <position position="1"/>
    </location>
</feature>
<dbReference type="RefSeq" id="XP_049153044.1">
    <property type="nucleotide sequence ID" value="XM_049295897.1"/>
</dbReference>
<protein>
    <submittedName>
        <fullName evidence="1">Uncharacterized protein</fullName>
    </submittedName>
</protein>
<keyword evidence="2" id="KW-1185">Reference proteome</keyword>
<dbReference type="Proteomes" id="UP000830671">
    <property type="component" value="Chromosome 9"/>
</dbReference>
<sequence length="89" mass="10106">IGFINTADLLLNTLSNNELEVGGYLIYNINKDLFNNEGDESYRFNISNVKSSEDLDLLKRGQLDNDYNNLDILNKSYGPSIKEDNSNIE</sequence>
<dbReference type="GeneID" id="73350907"/>
<dbReference type="AlphaFoldDB" id="A0A9Q8WQP0"/>
<organism evidence="1 2">
    <name type="scientific">Colletotrichum lupini</name>
    <dbReference type="NCBI Taxonomy" id="145971"/>
    <lineage>
        <taxon>Eukaryota</taxon>
        <taxon>Fungi</taxon>
        <taxon>Dikarya</taxon>
        <taxon>Ascomycota</taxon>
        <taxon>Pezizomycotina</taxon>
        <taxon>Sordariomycetes</taxon>
        <taxon>Hypocreomycetidae</taxon>
        <taxon>Glomerellales</taxon>
        <taxon>Glomerellaceae</taxon>
        <taxon>Colletotrichum</taxon>
        <taxon>Colletotrichum acutatum species complex</taxon>
    </lineage>
</organism>
<gene>
    <name evidence="1" type="ORF">CLUP02_16980</name>
</gene>
<evidence type="ECO:0000313" key="1">
    <source>
        <dbReference type="EMBL" id="UQC91445.1"/>
    </source>
</evidence>